<evidence type="ECO:0000313" key="2">
    <source>
        <dbReference type="Proteomes" id="UP000034774"/>
    </source>
</evidence>
<gene>
    <name evidence="1" type="ORF">UT17_C0010G0011</name>
</gene>
<name>A0A0G0LK21_9BACT</name>
<accession>A0A0G0LK21</accession>
<reference evidence="1 2" key="1">
    <citation type="journal article" date="2015" name="Nature">
        <title>rRNA introns, odd ribosomes, and small enigmatic genomes across a large radiation of phyla.</title>
        <authorList>
            <person name="Brown C.T."/>
            <person name="Hug L.A."/>
            <person name="Thomas B.C."/>
            <person name="Sharon I."/>
            <person name="Castelle C.J."/>
            <person name="Singh A."/>
            <person name="Wilkins M.J."/>
            <person name="Williams K.H."/>
            <person name="Banfield J.F."/>
        </authorList>
    </citation>
    <scope>NUCLEOTIDE SEQUENCE [LARGE SCALE GENOMIC DNA]</scope>
</reference>
<dbReference type="AlphaFoldDB" id="A0A0G0LK21"/>
<dbReference type="Proteomes" id="UP000034774">
    <property type="component" value="Unassembled WGS sequence"/>
</dbReference>
<dbReference type="PROSITE" id="PS51318">
    <property type="entry name" value="TAT"/>
    <property type="match status" value="1"/>
</dbReference>
<protein>
    <submittedName>
        <fullName evidence="1">Uncharacterized protein</fullName>
    </submittedName>
</protein>
<organism evidence="1 2">
    <name type="scientific">Candidatus Woesebacteria bacterium GW2011_GWB1_39_10</name>
    <dbReference type="NCBI Taxonomy" id="1618572"/>
    <lineage>
        <taxon>Bacteria</taxon>
        <taxon>Candidatus Woeseibacteriota</taxon>
    </lineage>
</organism>
<comment type="caution">
    <text evidence="1">The sequence shown here is derived from an EMBL/GenBank/DDBJ whole genome shotgun (WGS) entry which is preliminary data.</text>
</comment>
<dbReference type="EMBL" id="LBVU01000010">
    <property type="protein sequence ID" value="KKQ91377.1"/>
    <property type="molecule type" value="Genomic_DNA"/>
</dbReference>
<dbReference type="InterPro" id="IPR006311">
    <property type="entry name" value="TAT_signal"/>
</dbReference>
<evidence type="ECO:0000313" key="1">
    <source>
        <dbReference type="EMBL" id="KKQ91377.1"/>
    </source>
</evidence>
<dbReference type="STRING" id="1618572.UT17_C0010G0011"/>
<feature type="non-terminal residue" evidence="1">
    <location>
        <position position="314"/>
    </location>
</feature>
<sequence>MEILRLPRPVIRALTEARHLTDPEEWKSLPKDLFHLTQKIMGRDDMSIKEQLPRRLFLKLSAAGTAVLALVTACKTAIGPDSGAIATPDARPNVPTALVPTPELSGTKVAPTQAEAQKIGSFTSAEIMNAADAYAALGPNLKTVVEAAESQVRNTPDYNARSSDINAFVIVAATKDGQKIAFPFLTVTGKTPDAKTFTAAVFTSDTDIPGQLAVFAIPLIASEHTPIGSDKKYSTLDLTVDPQTGKKISDWSILTLPMTITEYNKLSASQQASTKILFSPYGYEDAGPNKEASVTGIAFHELIATATPEAPAQV</sequence>
<proteinExistence type="predicted"/>